<dbReference type="Pfam" id="PF00535">
    <property type="entry name" value="Glycos_transf_2"/>
    <property type="match status" value="1"/>
</dbReference>
<feature type="transmembrane region" description="Helical" evidence="1">
    <location>
        <begin position="245"/>
        <end position="278"/>
    </location>
</feature>
<reference evidence="3" key="1">
    <citation type="submission" date="2021-03" db="EMBL/GenBank/DDBJ databases">
        <authorList>
            <person name="Jaffe A."/>
        </authorList>
    </citation>
    <scope>NUCLEOTIDE SEQUENCE</scope>
    <source>
        <strain evidence="3">RIFCSPLOWO2_01_FULL_43_13</strain>
    </source>
</reference>
<evidence type="ECO:0000313" key="4">
    <source>
        <dbReference type="Proteomes" id="UP000680185"/>
    </source>
</evidence>
<dbReference type="Gene3D" id="3.90.550.10">
    <property type="entry name" value="Spore Coat Polysaccharide Biosynthesis Protein SpsA, Chain A"/>
    <property type="match status" value="1"/>
</dbReference>
<comment type="caution">
    <text evidence="3">The sequence shown here is derived from an EMBL/GenBank/DDBJ whole genome shotgun (WGS) entry which is preliminary data.</text>
</comment>
<name>A0A8T4L4I3_9ARCH</name>
<keyword evidence="3" id="KW-0808">Transferase</keyword>
<dbReference type="AlphaFoldDB" id="A0A8T4L4I3"/>
<dbReference type="InterPro" id="IPR029044">
    <property type="entry name" value="Nucleotide-diphossugar_trans"/>
</dbReference>
<dbReference type="Proteomes" id="UP000680185">
    <property type="component" value="Unassembled WGS sequence"/>
</dbReference>
<feature type="domain" description="Glycosyltransferase 2-like" evidence="2">
    <location>
        <begin position="4"/>
        <end position="114"/>
    </location>
</feature>
<dbReference type="SUPFAM" id="SSF53448">
    <property type="entry name" value="Nucleotide-diphospho-sugar transferases"/>
    <property type="match status" value="1"/>
</dbReference>
<evidence type="ECO:0000256" key="1">
    <source>
        <dbReference type="SAM" id="Phobius"/>
    </source>
</evidence>
<evidence type="ECO:0000259" key="2">
    <source>
        <dbReference type="Pfam" id="PF00535"/>
    </source>
</evidence>
<keyword evidence="1" id="KW-1133">Transmembrane helix</keyword>
<proteinExistence type="predicted"/>
<keyword evidence="3" id="KW-0328">Glycosyltransferase</keyword>
<gene>
    <name evidence="3" type="ORF">J4478_00770</name>
</gene>
<dbReference type="EC" id="2.4.-.-" evidence="3"/>
<reference evidence="3" key="2">
    <citation type="submission" date="2021-05" db="EMBL/GenBank/DDBJ databases">
        <title>Protein family content uncovers lineage relationships and bacterial pathway maintenance mechanisms in DPANN archaea.</title>
        <authorList>
            <person name="Castelle C.J."/>
            <person name="Meheust R."/>
            <person name="Jaffe A.L."/>
            <person name="Seitz K."/>
            <person name="Gong X."/>
            <person name="Baker B.J."/>
            <person name="Banfield J.F."/>
        </authorList>
    </citation>
    <scope>NUCLEOTIDE SEQUENCE</scope>
    <source>
        <strain evidence="3">RIFCSPLOWO2_01_FULL_43_13</strain>
    </source>
</reference>
<dbReference type="EMBL" id="JAGVWB010000005">
    <property type="protein sequence ID" value="MBS3057916.1"/>
    <property type="molecule type" value="Genomic_DNA"/>
</dbReference>
<dbReference type="PANTHER" id="PTHR43685">
    <property type="entry name" value="GLYCOSYLTRANSFERASE"/>
    <property type="match status" value="1"/>
</dbReference>
<dbReference type="PANTHER" id="PTHR43685:SF2">
    <property type="entry name" value="GLYCOSYLTRANSFERASE 2-LIKE DOMAIN-CONTAINING PROTEIN"/>
    <property type="match status" value="1"/>
</dbReference>
<accession>A0A8T4L4I3</accession>
<dbReference type="InterPro" id="IPR050834">
    <property type="entry name" value="Glycosyltransf_2"/>
</dbReference>
<protein>
    <submittedName>
        <fullName evidence="3">Glycosyltransferase</fullName>
        <ecNumber evidence="3">2.4.-.-</ecNumber>
    </submittedName>
</protein>
<sequence length="330" mass="37707">MKASIIVRAFNSEKTIRKCIKCILKARIPEGTEILAVFSKLSKDNTLEELKEFGKKIRIVKHSLKGFGAALNVGIENSKGSVLVFCDDDLMVSKEWITELLKPLKDEKIAGASGPVLPLETNFFGKCVAALGYPGGGYYRLKEEGFTKNPNMNLTIRKKVFQKAGKFREDFKFGNEDTEFFQRALGKGLKFWFSPKAIAQHPVRDSWLDFAKWWVRRGRADIAFHKQFMKSYPFSLFSPRHSRLFWLLIAAVIGIVLAKTIALLGAVWVLFLAISAVYNIARQQERYNKVKKFLQLPELAFWTLVPFLSFSSKVFRDFGRIVQFALYHEG</sequence>
<evidence type="ECO:0000313" key="3">
    <source>
        <dbReference type="EMBL" id="MBS3057916.1"/>
    </source>
</evidence>
<keyword evidence="1" id="KW-0472">Membrane</keyword>
<dbReference type="GO" id="GO:0016757">
    <property type="term" value="F:glycosyltransferase activity"/>
    <property type="evidence" value="ECO:0007669"/>
    <property type="project" value="UniProtKB-KW"/>
</dbReference>
<organism evidence="3 4">
    <name type="scientific">Candidatus Iainarchaeum sp</name>
    <dbReference type="NCBI Taxonomy" id="3101447"/>
    <lineage>
        <taxon>Archaea</taxon>
        <taxon>Candidatus Iainarchaeota</taxon>
        <taxon>Candidatus Iainarchaeia</taxon>
        <taxon>Candidatus Iainarchaeales</taxon>
        <taxon>Candidatus Iainarchaeaceae</taxon>
        <taxon>Candidatus Iainarchaeum</taxon>
    </lineage>
</organism>
<keyword evidence="1" id="KW-0812">Transmembrane</keyword>
<dbReference type="InterPro" id="IPR001173">
    <property type="entry name" value="Glyco_trans_2-like"/>
</dbReference>